<evidence type="ECO:0000256" key="2">
    <source>
        <dbReference type="SAM" id="Phobius"/>
    </source>
</evidence>
<proteinExistence type="predicted"/>
<comment type="caution">
    <text evidence="4">The sequence shown here is derived from an EMBL/GenBank/DDBJ whole genome shotgun (WGS) entry which is preliminary data.</text>
</comment>
<keyword evidence="2" id="KW-0472">Membrane</keyword>
<gene>
    <name evidence="4" type="ORF">GCM10023196_007060</name>
</gene>
<keyword evidence="2" id="KW-0812">Transmembrane</keyword>
<feature type="signal peptide" evidence="3">
    <location>
        <begin position="1"/>
        <end position="27"/>
    </location>
</feature>
<feature type="compositionally biased region" description="Low complexity" evidence="1">
    <location>
        <begin position="141"/>
        <end position="157"/>
    </location>
</feature>
<keyword evidence="5" id="KW-1185">Reference proteome</keyword>
<dbReference type="RefSeq" id="WP_345429135.1">
    <property type="nucleotide sequence ID" value="NZ_BAABHK010000001.1"/>
</dbReference>
<evidence type="ECO:0000313" key="4">
    <source>
        <dbReference type="EMBL" id="GAA4620975.1"/>
    </source>
</evidence>
<protein>
    <recommendedName>
        <fullName evidence="6">Gram-positive cocci surface proteins LPxTG domain-containing protein</fullName>
    </recommendedName>
</protein>
<organism evidence="4 5">
    <name type="scientific">Actinoallomurus vinaceus</name>
    <dbReference type="NCBI Taxonomy" id="1080074"/>
    <lineage>
        <taxon>Bacteria</taxon>
        <taxon>Bacillati</taxon>
        <taxon>Actinomycetota</taxon>
        <taxon>Actinomycetes</taxon>
        <taxon>Streptosporangiales</taxon>
        <taxon>Thermomonosporaceae</taxon>
        <taxon>Actinoallomurus</taxon>
    </lineage>
</organism>
<feature type="transmembrane region" description="Helical" evidence="2">
    <location>
        <begin position="165"/>
        <end position="185"/>
    </location>
</feature>
<sequence length="190" mass="19271">MRPARKAVTVTVTAAVVTGLGAAPAAAQGIGVTPDTPHAGQRIHISVPDCSVGPTPHIAKSEAFTRDVTLYGKADTGEGDPRLKKDLQPGTYAITASCGNGRTVRGQVVVVAKTGKTDLPGKQSHKPVTSQPTAAGGSPHPQSSTTTLSASPAASQSKKNSNMPFFAIGGVMAVLIFGGAGLLLARRRRG</sequence>
<dbReference type="Proteomes" id="UP001501442">
    <property type="component" value="Unassembled WGS sequence"/>
</dbReference>
<accession>A0ABP8U0Y3</accession>
<evidence type="ECO:0000313" key="5">
    <source>
        <dbReference type="Proteomes" id="UP001501442"/>
    </source>
</evidence>
<feature type="chain" id="PRO_5045432356" description="Gram-positive cocci surface proteins LPxTG domain-containing protein" evidence="3">
    <location>
        <begin position="28"/>
        <end position="190"/>
    </location>
</feature>
<reference evidence="5" key="1">
    <citation type="journal article" date="2019" name="Int. J. Syst. Evol. Microbiol.">
        <title>The Global Catalogue of Microorganisms (GCM) 10K type strain sequencing project: providing services to taxonomists for standard genome sequencing and annotation.</title>
        <authorList>
            <consortium name="The Broad Institute Genomics Platform"/>
            <consortium name="The Broad Institute Genome Sequencing Center for Infectious Disease"/>
            <person name="Wu L."/>
            <person name="Ma J."/>
        </authorList>
    </citation>
    <scope>NUCLEOTIDE SEQUENCE [LARGE SCALE GENOMIC DNA]</scope>
    <source>
        <strain evidence="5">JCM 17939</strain>
    </source>
</reference>
<name>A0ABP8U0Y3_9ACTN</name>
<keyword evidence="2" id="KW-1133">Transmembrane helix</keyword>
<dbReference type="EMBL" id="BAABHK010000001">
    <property type="protein sequence ID" value="GAA4620975.1"/>
    <property type="molecule type" value="Genomic_DNA"/>
</dbReference>
<evidence type="ECO:0000256" key="3">
    <source>
        <dbReference type="SAM" id="SignalP"/>
    </source>
</evidence>
<keyword evidence="3" id="KW-0732">Signal</keyword>
<feature type="region of interest" description="Disordered" evidence="1">
    <location>
        <begin position="115"/>
        <end position="158"/>
    </location>
</feature>
<evidence type="ECO:0000256" key="1">
    <source>
        <dbReference type="SAM" id="MobiDB-lite"/>
    </source>
</evidence>
<evidence type="ECO:0008006" key="6">
    <source>
        <dbReference type="Google" id="ProtNLM"/>
    </source>
</evidence>